<dbReference type="KEGG" id="vhl:BME96_13380"/>
<evidence type="ECO:0000256" key="2">
    <source>
        <dbReference type="ARBA" id="ARBA00022670"/>
    </source>
</evidence>
<dbReference type="InterPro" id="IPR002477">
    <property type="entry name" value="Peptidoglycan-bd-like"/>
</dbReference>
<dbReference type="InterPro" id="IPR001478">
    <property type="entry name" value="PDZ"/>
</dbReference>
<dbReference type="GO" id="GO:0030288">
    <property type="term" value="C:outer membrane-bounded periplasmic space"/>
    <property type="evidence" value="ECO:0007669"/>
    <property type="project" value="TreeGrafter"/>
</dbReference>
<dbReference type="SUPFAM" id="SSF50156">
    <property type="entry name" value="PDZ domain-like"/>
    <property type="match status" value="1"/>
</dbReference>
<dbReference type="Gene3D" id="3.90.226.10">
    <property type="entry name" value="2-enoyl-CoA Hydratase, Chain A, domain 1"/>
    <property type="match status" value="1"/>
</dbReference>
<dbReference type="NCBIfam" id="TIGR00225">
    <property type="entry name" value="prc"/>
    <property type="match status" value="1"/>
</dbReference>
<dbReference type="InterPro" id="IPR004447">
    <property type="entry name" value="Peptidase_S41A"/>
</dbReference>
<dbReference type="FunFam" id="2.30.42.10:FF:000063">
    <property type="entry name" value="Peptidase, S41 family"/>
    <property type="match status" value="1"/>
</dbReference>
<name>A0AAC9J0J7_VIRHA</name>
<dbReference type="EMBL" id="CP017962">
    <property type="protein sequence ID" value="APC49126.1"/>
    <property type="molecule type" value="Genomic_DNA"/>
</dbReference>
<feature type="chain" id="PRO_5042258676" description="C-terminal processing peptidase" evidence="8">
    <location>
        <begin position="24"/>
        <end position="486"/>
    </location>
</feature>
<evidence type="ECO:0000313" key="11">
    <source>
        <dbReference type="Proteomes" id="UP000182945"/>
    </source>
</evidence>
<evidence type="ECO:0000256" key="5">
    <source>
        <dbReference type="ARBA" id="ARBA00051784"/>
    </source>
</evidence>
<dbReference type="PROSITE" id="PS50106">
    <property type="entry name" value="PDZ"/>
    <property type="match status" value="1"/>
</dbReference>
<dbReference type="FunFam" id="3.30.750.44:FF:000001">
    <property type="entry name" value="S41 family peptidase"/>
    <property type="match status" value="1"/>
</dbReference>
<accession>A0AAC9J0J7</accession>
<evidence type="ECO:0000256" key="7">
    <source>
        <dbReference type="RuleBase" id="RU004404"/>
    </source>
</evidence>
<comment type="similarity">
    <text evidence="1 7">Belongs to the peptidase S41A family.</text>
</comment>
<comment type="catalytic activity">
    <reaction evidence="5">
        <text>The enzyme shows specific recognition of a C-terminal tripeptide, Xaa-Yaa-Zaa, in which Xaa is preferably Ala or Leu, Yaa is preferably Ala or Tyr, and Zaa is preferably Ala, but then cleaves at a variable distance from the C-terminus. A typical cleavage is -Ala-Ala-|-Arg-Ala-Ala-Lys-Glu-Asn-Tyr-Ala-Leu-Ala-Ala.</text>
        <dbReference type="EC" id="3.4.21.102"/>
    </reaction>
</comment>
<dbReference type="AlphaFoldDB" id="A0AAC9J0J7"/>
<dbReference type="SMART" id="SM00245">
    <property type="entry name" value="TSPc"/>
    <property type="match status" value="1"/>
</dbReference>
<keyword evidence="4 7" id="KW-0720">Serine protease</keyword>
<dbReference type="InterPro" id="IPR005151">
    <property type="entry name" value="Tail-specific_protease"/>
</dbReference>
<keyword evidence="3 7" id="KW-0378">Hydrolase</keyword>
<dbReference type="GeneID" id="71515397"/>
<gene>
    <name evidence="10" type="ORF">BME96_13380</name>
</gene>
<evidence type="ECO:0000256" key="1">
    <source>
        <dbReference type="ARBA" id="ARBA00009179"/>
    </source>
</evidence>
<dbReference type="Gene3D" id="1.10.101.10">
    <property type="entry name" value="PGBD-like superfamily/PGBD"/>
    <property type="match status" value="1"/>
</dbReference>
<evidence type="ECO:0000259" key="9">
    <source>
        <dbReference type="PROSITE" id="PS50106"/>
    </source>
</evidence>
<dbReference type="CDD" id="cd07560">
    <property type="entry name" value="Peptidase_S41_CPP"/>
    <property type="match status" value="1"/>
</dbReference>
<dbReference type="EC" id="3.4.21.102" evidence="6"/>
<dbReference type="SUPFAM" id="SSF52096">
    <property type="entry name" value="ClpP/crotonase"/>
    <property type="match status" value="1"/>
</dbReference>
<dbReference type="InterPro" id="IPR036366">
    <property type="entry name" value="PGBDSf"/>
</dbReference>
<evidence type="ECO:0000256" key="4">
    <source>
        <dbReference type="ARBA" id="ARBA00022825"/>
    </source>
</evidence>
<evidence type="ECO:0000256" key="3">
    <source>
        <dbReference type="ARBA" id="ARBA00022801"/>
    </source>
</evidence>
<organism evidence="10 11">
    <name type="scientific">Virgibacillus halodenitrificans</name>
    <name type="common">Bacillus halodenitrificans</name>
    <dbReference type="NCBI Taxonomy" id="1482"/>
    <lineage>
        <taxon>Bacteria</taxon>
        <taxon>Bacillati</taxon>
        <taxon>Bacillota</taxon>
        <taxon>Bacilli</taxon>
        <taxon>Bacillales</taxon>
        <taxon>Bacillaceae</taxon>
        <taxon>Virgibacillus</taxon>
    </lineage>
</organism>
<dbReference type="Pfam" id="PF03572">
    <property type="entry name" value="Peptidase_S41"/>
    <property type="match status" value="1"/>
</dbReference>
<dbReference type="Gene3D" id="3.30.750.44">
    <property type="match status" value="1"/>
</dbReference>
<dbReference type="InterPro" id="IPR041489">
    <property type="entry name" value="PDZ_6"/>
</dbReference>
<dbReference type="PANTHER" id="PTHR32060">
    <property type="entry name" value="TAIL-SPECIFIC PROTEASE"/>
    <property type="match status" value="1"/>
</dbReference>
<evidence type="ECO:0000256" key="8">
    <source>
        <dbReference type="SAM" id="SignalP"/>
    </source>
</evidence>
<dbReference type="Pfam" id="PF01471">
    <property type="entry name" value="PG_binding_1"/>
    <property type="match status" value="1"/>
</dbReference>
<dbReference type="InterPro" id="IPR036365">
    <property type="entry name" value="PGBD-like_sf"/>
</dbReference>
<dbReference type="InterPro" id="IPR029045">
    <property type="entry name" value="ClpP/crotonase-like_dom_sf"/>
</dbReference>
<dbReference type="GO" id="GO:0006508">
    <property type="term" value="P:proteolysis"/>
    <property type="evidence" value="ECO:0007669"/>
    <property type="project" value="UniProtKB-KW"/>
</dbReference>
<dbReference type="Pfam" id="PF17820">
    <property type="entry name" value="PDZ_6"/>
    <property type="match status" value="1"/>
</dbReference>
<proteinExistence type="inferred from homology"/>
<keyword evidence="2 7" id="KW-0645">Protease</keyword>
<dbReference type="SMART" id="SM00228">
    <property type="entry name" value="PDZ"/>
    <property type="match status" value="1"/>
</dbReference>
<keyword evidence="8" id="KW-0732">Signal</keyword>
<dbReference type="CDD" id="cd06782">
    <property type="entry name" value="cpPDZ_CPP-like"/>
    <property type="match status" value="1"/>
</dbReference>
<sequence>MKYGKMKIVLLLLAALFLGFAGAYTGVKLANQGESTIEQSANKGATERADEQAATTPKDMQKVVQAYTLIKQNYLKDVDDKQLIEGAIQGMLTTLEDPFSSYMDAESMKDFNEQIEAEFEGIGAEVSMVEGKVTIVAPIKDSPAEKAGLRPNDQVLSVDGKSLEGLDLNEAVAKIRGEKGSEVVLEVKRAAASEPFDVTIVRDTIPVETVYNDLKTVNGKQTGILEVTNFSEHTAEEFTEQLDSLEKKGIEGLVIDVRGNPGGLLNVVEDMLKLFIPEDMPYLQIEDQNGDKTPYYSQLKEKKEYPITVLVDEGSASASEILAVAMKEAGYDVVGQTSFGKGTVQQAVPLGDGSTIKLTFYKWLSPKGNWINEKGVEPTIEKKQPDYYYSNPIQIDDPFGFDQSDEKIGNIQKMLSGLDYEPGREDGYFSKETVKAVKKFQQKNDIKVTGEVDKKTAGLLETKIVEKIRNGEDDVQLDTALKALYK</sequence>
<dbReference type="RefSeq" id="WP_071649312.1">
    <property type="nucleotide sequence ID" value="NZ_CP017962.1"/>
</dbReference>
<evidence type="ECO:0000313" key="10">
    <source>
        <dbReference type="EMBL" id="APC49126.1"/>
    </source>
</evidence>
<dbReference type="GO" id="GO:0004252">
    <property type="term" value="F:serine-type endopeptidase activity"/>
    <property type="evidence" value="ECO:0007669"/>
    <property type="project" value="UniProtKB-EC"/>
</dbReference>
<dbReference type="InterPro" id="IPR055210">
    <property type="entry name" value="CtpA/B_N"/>
</dbReference>
<evidence type="ECO:0000256" key="6">
    <source>
        <dbReference type="ARBA" id="ARBA00066637"/>
    </source>
</evidence>
<reference evidence="10 11" key="1">
    <citation type="submission" date="2016-11" db="EMBL/GenBank/DDBJ databases">
        <title>Complete genome sequencing of Virgibacillus halodenitrificans PDB-F2.</title>
        <authorList>
            <person name="Sun Z."/>
            <person name="Zhou Y."/>
            <person name="Li H."/>
        </authorList>
    </citation>
    <scope>NUCLEOTIDE SEQUENCE [LARGE SCALE GENOMIC DNA]</scope>
    <source>
        <strain evidence="10 11">PDB-F2</strain>
    </source>
</reference>
<dbReference type="GO" id="GO:0007165">
    <property type="term" value="P:signal transduction"/>
    <property type="evidence" value="ECO:0007669"/>
    <property type="project" value="TreeGrafter"/>
</dbReference>
<dbReference type="Gene3D" id="2.30.42.10">
    <property type="match status" value="1"/>
</dbReference>
<dbReference type="Proteomes" id="UP000182945">
    <property type="component" value="Chromosome"/>
</dbReference>
<dbReference type="SUPFAM" id="SSF47090">
    <property type="entry name" value="PGBD-like"/>
    <property type="match status" value="1"/>
</dbReference>
<dbReference type="PANTHER" id="PTHR32060:SF29">
    <property type="entry name" value="CARBOXY-TERMINAL PROCESSING PROTEASE CTPB"/>
    <property type="match status" value="1"/>
</dbReference>
<dbReference type="Pfam" id="PF22694">
    <property type="entry name" value="CtpB_N-like"/>
    <property type="match status" value="1"/>
</dbReference>
<dbReference type="InterPro" id="IPR036034">
    <property type="entry name" value="PDZ_sf"/>
</dbReference>
<feature type="signal peptide" evidence="8">
    <location>
        <begin position="1"/>
        <end position="23"/>
    </location>
</feature>
<protein>
    <recommendedName>
        <fullName evidence="6">C-terminal processing peptidase</fullName>
        <ecNumber evidence="6">3.4.21.102</ecNumber>
    </recommendedName>
</protein>
<feature type="domain" description="PDZ" evidence="9">
    <location>
        <begin position="112"/>
        <end position="176"/>
    </location>
</feature>